<accession>A0A5S6QIC6</accession>
<evidence type="ECO:0000313" key="3">
    <source>
        <dbReference type="WBParaSite" id="TMUE_2000006920.1"/>
    </source>
</evidence>
<evidence type="ECO:0000313" key="4">
    <source>
        <dbReference type="WBParaSite" id="TMUE_2000006920.2"/>
    </source>
</evidence>
<feature type="compositionally biased region" description="Polar residues" evidence="1">
    <location>
        <begin position="110"/>
        <end position="121"/>
    </location>
</feature>
<dbReference type="Proteomes" id="UP000046395">
    <property type="component" value="Unassembled WGS sequence"/>
</dbReference>
<feature type="region of interest" description="Disordered" evidence="1">
    <location>
        <begin position="87"/>
        <end position="130"/>
    </location>
</feature>
<feature type="compositionally biased region" description="Polar residues" evidence="1">
    <location>
        <begin position="259"/>
        <end position="269"/>
    </location>
</feature>
<feature type="compositionally biased region" description="Polar residues" evidence="1">
    <location>
        <begin position="213"/>
        <end position="225"/>
    </location>
</feature>
<dbReference type="WBParaSite" id="TMUE_2000006920.2">
    <property type="protein sequence ID" value="TMUE_2000006920.2"/>
    <property type="gene ID" value="WBGene00287332"/>
</dbReference>
<feature type="region of interest" description="Disordered" evidence="1">
    <location>
        <begin position="151"/>
        <end position="174"/>
    </location>
</feature>
<reference evidence="2" key="1">
    <citation type="submission" date="2013-11" db="EMBL/GenBank/DDBJ databases">
        <authorList>
            <person name="Aslett M."/>
        </authorList>
    </citation>
    <scope>NUCLEOTIDE SEQUENCE [LARGE SCALE GENOMIC DNA]</scope>
    <source>
        <strain evidence="2">Edinburgh</strain>
    </source>
</reference>
<feature type="region of interest" description="Disordered" evidence="1">
    <location>
        <begin position="196"/>
        <end position="300"/>
    </location>
</feature>
<proteinExistence type="predicted"/>
<feature type="region of interest" description="Disordered" evidence="1">
    <location>
        <begin position="317"/>
        <end position="353"/>
    </location>
</feature>
<protein>
    <submittedName>
        <fullName evidence="3 4">Uncharacterized protein</fullName>
    </submittedName>
</protein>
<feature type="compositionally biased region" description="Polar residues" evidence="1">
    <location>
        <begin position="92"/>
        <end position="103"/>
    </location>
</feature>
<dbReference type="AlphaFoldDB" id="A0A5S6QIC6"/>
<evidence type="ECO:0000313" key="2">
    <source>
        <dbReference type="Proteomes" id="UP000046395"/>
    </source>
</evidence>
<reference evidence="2" key="2">
    <citation type="submission" date="2014-03" db="EMBL/GenBank/DDBJ databases">
        <title>The whipworm genome and dual-species transcriptomics of an intimate host-pathogen interaction.</title>
        <authorList>
            <person name="Foth B.J."/>
            <person name="Tsai I.J."/>
            <person name="Reid A.J."/>
            <person name="Bancroft A.J."/>
            <person name="Nichol S."/>
            <person name="Tracey A."/>
            <person name="Holroyd N."/>
            <person name="Cotton J.A."/>
            <person name="Stanley E.J."/>
            <person name="Zarowiecki M."/>
            <person name="Liu J.Z."/>
            <person name="Huckvale T."/>
            <person name="Cooper P.J."/>
            <person name="Grencis R.K."/>
            <person name="Berriman M."/>
        </authorList>
    </citation>
    <scope>NUCLEOTIDE SEQUENCE [LARGE SCALE GENOMIC DNA]</scope>
    <source>
        <strain evidence="2">Edinburgh</strain>
    </source>
</reference>
<dbReference type="WBParaSite" id="TMUE_2000006920.1">
    <property type="protein sequence ID" value="TMUE_2000006920.1"/>
    <property type="gene ID" value="WBGene00287332"/>
</dbReference>
<reference evidence="3" key="3">
    <citation type="submission" date="2019-12" db="UniProtKB">
        <authorList>
            <consortium name="WormBaseParasite"/>
        </authorList>
    </citation>
    <scope>IDENTIFICATION</scope>
</reference>
<evidence type="ECO:0000256" key="1">
    <source>
        <dbReference type="SAM" id="MobiDB-lite"/>
    </source>
</evidence>
<feature type="compositionally biased region" description="Basic and acidic residues" evidence="1">
    <location>
        <begin position="30"/>
        <end position="42"/>
    </location>
</feature>
<feature type="compositionally biased region" description="Polar residues" evidence="1">
    <location>
        <begin position="344"/>
        <end position="353"/>
    </location>
</feature>
<organism evidence="2 3">
    <name type="scientific">Trichuris muris</name>
    <name type="common">Mouse whipworm</name>
    <dbReference type="NCBI Taxonomy" id="70415"/>
    <lineage>
        <taxon>Eukaryota</taxon>
        <taxon>Metazoa</taxon>
        <taxon>Ecdysozoa</taxon>
        <taxon>Nematoda</taxon>
        <taxon>Enoplea</taxon>
        <taxon>Dorylaimia</taxon>
        <taxon>Trichinellida</taxon>
        <taxon>Trichuridae</taxon>
        <taxon>Trichuris</taxon>
    </lineage>
</organism>
<keyword evidence="2" id="KW-1185">Reference proteome</keyword>
<name>A0A5S6QIC6_TRIMR</name>
<feature type="region of interest" description="Disordered" evidence="1">
    <location>
        <begin position="1"/>
        <end position="43"/>
    </location>
</feature>
<feature type="compositionally biased region" description="Polar residues" evidence="1">
    <location>
        <begin position="151"/>
        <end position="169"/>
    </location>
</feature>
<sequence length="353" mass="39026">MIQKAAKVQEQMEEQEHKTITETIENSVTIKRDEPDTTEKKGWRTVMGSDDKEYIIVDEEDLPPSSPFHVQAKAYDFVKQIGVETARKEKPNQSLPSLDLTETSSEDMETNSSFTVSQFSSNKRKDLSSKPELGSICTQVDVDVKGKRSGNEATISGLESNPQKPTSPVNAKGNVSLMANGWNAIAKHDVNSAKKVEQSSRAYEVHPNCGHSVLSQSETGKTGNNEQRKKEAQRSNNPPAPLSSGTRQGEQQKGKRSSQKMNAPSTILNDLTKRVKSQRQIKNTPTPLPLKPTNTDLGKLEKQRYTEKTEINNAKANGLNKRLNIPAEQPQNKSMEMNKLIHPSKNSSASSTS</sequence>